<dbReference type="Gene3D" id="3.40.50.300">
    <property type="entry name" value="P-loop containing nucleotide triphosphate hydrolases"/>
    <property type="match status" value="1"/>
</dbReference>
<keyword evidence="3" id="KW-1185">Reference proteome</keyword>
<accession>A0ABQ4SAM0</accession>
<name>A0ABQ4SAM0_9HYPH</name>
<organism evidence="2 3">
    <name type="scientific">Methylobacterium isbiliense</name>
    <dbReference type="NCBI Taxonomy" id="315478"/>
    <lineage>
        <taxon>Bacteria</taxon>
        <taxon>Pseudomonadati</taxon>
        <taxon>Pseudomonadota</taxon>
        <taxon>Alphaproteobacteria</taxon>
        <taxon>Hyphomicrobiales</taxon>
        <taxon>Methylobacteriaceae</taxon>
        <taxon>Methylobacterium</taxon>
    </lineage>
</organism>
<dbReference type="Pfam" id="PF13481">
    <property type="entry name" value="AAA_25"/>
    <property type="match status" value="1"/>
</dbReference>
<evidence type="ECO:0000313" key="3">
    <source>
        <dbReference type="Proteomes" id="UP001055153"/>
    </source>
</evidence>
<dbReference type="InterPro" id="IPR027417">
    <property type="entry name" value="P-loop_NTPase"/>
</dbReference>
<gene>
    <name evidence="2" type="ORF">GMJLKIPL_1947</name>
</gene>
<comment type="caution">
    <text evidence="2">The sequence shown here is derived from an EMBL/GenBank/DDBJ whole genome shotgun (WGS) entry which is preliminary data.</text>
</comment>
<dbReference type="SUPFAM" id="SSF52540">
    <property type="entry name" value="P-loop containing nucleoside triphosphate hydrolases"/>
    <property type="match status" value="1"/>
</dbReference>
<feature type="compositionally biased region" description="Low complexity" evidence="1">
    <location>
        <begin position="13"/>
        <end position="25"/>
    </location>
</feature>
<reference evidence="2" key="2">
    <citation type="submission" date="2021-08" db="EMBL/GenBank/DDBJ databases">
        <authorList>
            <person name="Tani A."/>
            <person name="Ola A."/>
            <person name="Ogura Y."/>
            <person name="Katsura K."/>
            <person name="Hayashi T."/>
        </authorList>
    </citation>
    <scope>NUCLEOTIDE SEQUENCE</scope>
    <source>
        <strain evidence="2">DSM 17168</strain>
    </source>
</reference>
<feature type="region of interest" description="Disordered" evidence="1">
    <location>
        <begin position="1"/>
        <end position="32"/>
    </location>
</feature>
<evidence type="ECO:0000313" key="2">
    <source>
        <dbReference type="EMBL" id="GJE00029.1"/>
    </source>
</evidence>
<dbReference type="RefSeq" id="WP_238234907.1">
    <property type="nucleotide sequence ID" value="NZ_BPQQ01000022.1"/>
</dbReference>
<proteinExistence type="predicted"/>
<evidence type="ECO:0008006" key="4">
    <source>
        <dbReference type="Google" id="ProtNLM"/>
    </source>
</evidence>
<feature type="compositionally biased region" description="Pro residues" evidence="1">
    <location>
        <begin position="1"/>
        <end position="10"/>
    </location>
</feature>
<protein>
    <recommendedName>
        <fullName evidence="4">AAA+ ATPase domain-containing protein</fullName>
    </recommendedName>
</protein>
<dbReference type="Proteomes" id="UP001055153">
    <property type="component" value="Unassembled WGS sequence"/>
</dbReference>
<reference evidence="2" key="1">
    <citation type="journal article" date="2021" name="Front. Microbiol.">
        <title>Comprehensive Comparative Genomics and Phenotyping of Methylobacterium Species.</title>
        <authorList>
            <person name="Alessa O."/>
            <person name="Ogura Y."/>
            <person name="Fujitani Y."/>
            <person name="Takami H."/>
            <person name="Hayashi T."/>
            <person name="Sahin N."/>
            <person name="Tani A."/>
        </authorList>
    </citation>
    <scope>NUCLEOTIDE SEQUENCE</scope>
    <source>
        <strain evidence="2">DSM 17168</strain>
    </source>
</reference>
<sequence length="355" mass="36835">MTAASPPQPATLPRVAVANADAPAEPARRGRPGIRFHRLDRLPERPPRVEVIAGILAAGEIAALVAPPGGGKSTVATLVAVCVTAGEPFLGHTVRRGAVLYVAAERSAEVERRLKAAALPGAPIYVTPARPQFADPKSVDELLAAIAEVAADERQPLVLVVVDTAARCFRGLDENSSRDIGLAAEGMTRIVEAYPSAALLVLHHPDKAGNGMRGSGALLGAVDVELTLKGTGPIRRAVVTKANAVAEGQALTFRLEPVVTASGQTVITARPVEDDPQHAAGPKGRAARVLDVIRSFETCEIERPALLTALKEAGLAPAGSDQKALKAASEAMRRDLIALAAAGAISFDSRVVRCP</sequence>
<dbReference type="EMBL" id="BPQQ01000022">
    <property type="protein sequence ID" value="GJE00029.1"/>
    <property type="molecule type" value="Genomic_DNA"/>
</dbReference>
<evidence type="ECO:0000256" key="1">
    <source>
        <dbReference type="SAM" id="MobiDB-lite"/>
    </source>
</evidence>